<feature type="transmembrane region" description="Helical" evidence="5">
    <location>
        <begin position="54"/>
        <end position="77"/>
    </location>
</feature>
<keyword evidence="2 5" id="KW-0812">Transmembrane</keyword>
<organism evidence="7">
    <name type="scientific">marine metagenome</name>
    <dbReference type="NCBI Taxonomy" id="408172"/>
    <lineage>
        <taxon>unclassified sequences</taxon>
        <taxon>metagenomes</taxon>
        <taxon>ecological metagenomes</taxon>
    </lineage>
</organism>
<dbReference type="InterPro" id="IPR003945">
    <property type="entry name" value="NU5C-like"/>
</dbReference>
<evidence type="ECO:0000256" key="5">
    <source>
        <dbReference type="SAM" id="Phobius"/>
    </source>
</evidence>
<feature type="transmembrane region" description="Helical" evidence="5">
    <location>
        <begin position="12"/>
        <end position="34"/>
    </location>
</feature>
<evidence type="ECO:0000256" key="1">
    <source>
        <dbReference type="ARBA" id="ARBA00004141"/>
    </source>
</evidence>
<dbReference type="Pfam" id="PF00361">
    <property type="entry name" value="Proton_antipo_M"/>
    <property type="match status" value="1"/>
</dbReference>
<feature type="transmembrane region" description="Helical" evidence="5">
    <location>
        <begin position="171"/>
        <end position="190"/>
    </location>
</feature>
<gene>
    <name evidence="7" type="ORF">METZ01_LOCUS386297</name>
</gene>
<dbReference type="GO" id="GO:0016020">
    <property type="term" value="C:membrane"/>
    <property type="evidence" value="ECO:0007669"/>
    <property type="project" value="UniProtKB-SubCell"/>
</dbReference>
<accession>A0A382UGP5</accession>
<dbReference type="GO" id="GO:0003954">
    <property type="term" value="F:NADH dehydrogenase activity"/>
    <property type="evidence" value="ECO:0007669"/>
    <property type="project" value="TreeGrafter"/>
</dbReference>
<evidence type="ECO:0000259" key="6">
    <source>
        <dbReference type="Pfam" id="PF00361"/>
    </source>
</evidence>
<feature type="transmembrane region" description="Helical" evidence="5">
    <location>
        <begin position="89"/>
        <end position="109"/>
    </location>
</feature>
<evidence type="ECO:0000256" key="4">
    <source>
        <dbReference type="ARBA" id="ARBA00023136"/>
    </source>
</evidence>
<dbReference type="GO" id="GO:0008137">
    <property type="term" value="F:NADH dehydrogenase (ubiquinone) activity"/>
    <property type="evidence" value="ECO:0007669"/>
    <property type="project" value="InterPro"/>
</dbReference>
<dbReference type="NCBIfam" id="TIGR01974">
    <property type="entry name" value="NDH_I_L"/>
    <property type="match status" value="1"/>
</dbReference>
<protein>
    <recommendedName>
        <fullName evidence="6">NADH:quinone oxidoreductase/Mrp antiporter transmembrane domain-containing protein</fullName>
    </recommendedName>
</protein>
<feature type="non-terminal residue" evidence="7">
    <location>
        <position position="1"/>
    </location>
</feature>
<keyword evidence="4 5" id="KW-0472">Membrane</keyword>
<dbReference type="GO" id="GO:0042773">
    <property type="term" value="P:ATP synthesis coupled electron transport"/>
    <property type="evidence" value="ECO:0007669"/>
    <property type="project" value="InterPro"/>
</dbReference>
<keyword evidence="3 5" id="KW-1133">Transmembrane helix</keyword>
<dbReference type="PANTHER" id="PTHR42829">
    <property type="entry name" value="NADH-UBIQUINONE OXIDOREDUCTASE CHAIN 5"/>
    <property type="match status" value="1"/>
</dbReference>
<dbReference type="GO" id="GO:0015990">
    <property type="term" value="P:electron transport coupled proton transport"/>
    <property type="evidence" value="ECO:0007669"/>
    <property type="project" value="TreeGrafter"/>
</dbReference>
<evidence type="ECO:0000256" key="2">
    <source>
        <dbReference type="ARBA" id="ARBA00022692"/>
    </source>
</evidence>
<name>A0A382UGP5_9ZZZZ</name>
<feature type="transmembrane region" description="Helical" evidence="5">
    <location>
        <begin position="115"/>
        <end position="136"/>
    </location>
</feature>
<feature type="domain" description="NADH:quinone oxidoreductase/Mrp antiporter transmembrane" evidence="6">
    <location>
        <begin position="2"/>
        <end position="258"/>
    </location>
</feature>
<proteinExistence type="predicted"/>
<dbReference type="PANTHER" id="PTHR42829:SF2">
    <property type="entry name" value="NADH-UBIQUINONE OXIDOREDUCTASE CHAIN 5"/>
    <property type="match status" value="1"/>
</dbReference>
<feature type="transmembrane region" description="Helical" evidence="5">
    <location>
        <begin position="143"/>
        <end position="165"/>
    </location>
</feature>
<feature type="transmembrane region" description="Helical" evidence="5">
    <location>
        <begin position="248"/>
        <end position="271"/>
    </location>
</feature>
<dbReference type="AlphaFoldDB" id="A0A382UGP5"/>
<dbReference type="EMBL" id="UINC01144125">
    <property type="protein sequence ID" value="SVD33443.1"/>
    <property type="molecule type" value="Genomic_DNA"/>
</dbReference>
<reference evidence="7" key="1">
    <citation type="submission" date="2018-05" db="EMBL/GenBank/DDBJ databases">
        <authorList>
            <person name="Lanie J.A."/>
            <person name="Ng W.-L."/>
            <person name="Kazmierczak K.M."/>
            <person name="Andrzejewski T.M."/>
            <person name="Davidsen T.M."/>
            <person name="Wayne K.J."/>
            <person name="Tettelin H."/>
            <person name="Glass J.I."/>
            <person name="Rusch D."/>
            <person name="Podicherti R."/>
            <person name="Tsui H.-C.T."/>
            <person name="Winkler M.E."/>
        </authorList>
    </citation>
    <scope>NUCLEOTIDE SEQUENCE</scope>
</reference>
<dbReference type="PRINTS" id="PR01434">
    <property type="entry name" value="NADHDHGNASE5"/>
</dbReference>
<feature type="transmembrane region" description="Helical" evidence="5">
    <location>
        <begin position="210"/>
        <end position="228"/>
    </location>
</feature>
<dbReference type="PRINTS" id="PR01435">
    <property type="entry name" value="NPOXDRDTASE5"/>
</dbReference>
<evidence type="ECO:0000256" key="3">
    <source>
        <dbReference type="ARBA" id="ARBA00022989"/>
    </source>
</evidence>
<dbReference type="InterPro" id="IPR018393">
    <property type="entry name" value="NADHpl_OxRdtase_5_subgr"/>
</dbReference>
<dbReference type="InterPro" id="IPR001750">
    <property type="entry name" value="ND/Mrp_TM"/>
</dbReference>
<comment type="subcellular location">
    <subcellularLocation>
        <location evidence="1">Membrane</location>
        <topology evidence="1">Multi-pass membrane protein</topology>
    </subcellularLocation>
</comment>
<evidence type="ECO:0000313" key="7">
    <source>
        <dbReference type="EMBL" id="SVD33443.1"/>
    </source>
</evidence>
<sequence>QKPAAADAGKKAFIVNRIGDVGFLLGILLVWQQFDSLDFGLLEIKVIDMGKVSTLAGLLIFCGAVGKSAQFPLHVWLPDAMEGPTPVSALIHAATMVAAGVYMLCRLFFLFTDDALVIIAGIGGITALIAALVAVQQNDIKRILAYSTLSQLGYMVMAVGCAGPAASMFHLTTHAAFKALLFLSAGAVIYTCHHEQNIWKMGGLRKTMPLTYLTFAVGALALAGFPLLSGFFSKDAILAQTYVRHMPLFLIGVLVAFLTAFYMMRCVWVAFHGEHRTDHAENAKEPPSEMLMP</sequence>
<feature type="non-terminal residue" evidence="7">
    <location>
        <position position="293"/>
    </location>
</feature>